<evidence type="ECO:0000313" key="7">
    <source>
        <dbReference type="EMBL" id="ARO49647.1"/>
    </source>
</evidence>
<evidence type="ECO:0000256" key="3">
    <source>
        <dbReference type="ARBA" id="ARBA00022695"/>
    </source>
</evidence>
<dbReference type="InterPro" id="IPR043502">
    <property type="entry name" value="DNA/RNA_pol_sf"/>
</dbReference>
<dbReference type="RefSeq" id="YP_009362304.1">
    <property type="nucleotide sequence ID" value="NC_034615.1"/>
</dbReference>
<keyword evidence="4" id="KW-0693">Viral RNA replication</keyword>
<evidence type="ECO:0000259" key="6">
    <source>
        <dbReference type="PROSITE" id="PS50507"/>
    </source>
</evidence>
<dbReference type="Pfam" id="PF00680">
    <property type="entry name" value="RdRP_1"/>
    <property type="match status" value="1"/>
</dbReference>
<evidence type="ECO:0000256" key="4">
    <source>
        <dbReference type="ARBA" id="ARBA00022953"/>
    </source>
</evidence>
<dbReference type="GO" id="GO:0003723">
    <property type="term" value="F:RNA binding"/>
    <property type="evidence" value="ECO:0007669"/>
    <property type="project" value="InterPro"/>
</dbReference>
<keyword evidence="2" id="KW-0808">Transferase</keyword>
<dbReference type="GO" id="GO:0006351">
    <property type="term" value="P:DNA-templated transcription"/>
    <property type="evidence" value="ECO:0007669"/>
    <property type="project" value="InterPro"/>
</dbReference>
<organism evidence="7 8">
    <name type="scientific">Zostera marina amalgavirus 2</name>
    <dbReference type="NCBI Taxonomy" id="2560851"/>
    <lineage>
        <taxon>Viruses</taxon>
        <taxon>Riboviria</taxon>
        <taxon>Orthornavirae</taxon>
        <taxon>Pisuviricota</taxon>
        <taxon>Duplopiviricetes</taxon>
        <taxon>Durnavirales</taxon>
        <taxon>Amalgaviridae</taxon>
        <taxon>Amalgavirus</taxon>
        <taxon>Amalgavirus marinae</taxon>
    </lineage>
</organism>
<evidence type="ECO:0000256" key="5">
    <source>
        <dbReference type="SAM" id="Coils"/>
    </source>
</evidence>
<dbReference type="PROSITE" id="PS50507">
    <property type="entry name" value="RDRP_SSRNA_POS"/>
    <property type="match status" value="1"/>
</dbReference>
<proteinExistence type="predicted"/>
<dbReference type="GeneID" id="37628286"/>
<dbReference type="Proteomes" id="UP000242541">
    <property type="component" value="Segment"/>
</dbReference>
<evidence type="ECO:0000313" key="8">
    <source>
        <dbReference type="Proteomes" id="UP000242541"/>
    </source>
</evidence>
<dbReference type="EMBL" id="KY783317">
    <property type="protein sequence ID" value="ARO49647.1"/>
    <property type="molecule type" value="Genomic_RNA"/>
</dbReference>
<evidence type="ECO:0000256" key="1">
    <source>
        <dbReference type="ARBA" id="ARBA00022484"/>
    </source>
</evidence>
<keyword evidence="5" id="KW-0175">Coiled coil</keyword>
<keyword evidence="3" id="KW-0548">Nucleotidyltransferase</keyword>
<sequence>MFFRCEKMANEDGSSVPLKTQAQVDEERDVAQLNKALSYLDLGGMPIAPWALQDVADCSYTVARALRKLKILKPHYDNKHLQKLFHYCEENAVIDSTLPLKLSSVFRFCDWLLSPVAKRKIEQLVNADRLKKRSRDAITPAETALVAILEVAQNDCVADVSRVRITYDEEIKKLKRKIGKLEEHKARKIEKARKKYPGLLLLERPSESDVCNQAWHKYVEYCNASGIKQEKRSNASLEKAISMFDNILRLEIKAKCCEKPEVRDYLLQYCKEKIKGFVTTPIKSALTHSRDTILQRLESHFLKAPLERREELLPLIPVGTVNPMGHLNATMSLREILWTESLKNRQVEGSKVKPPLPRKLEMLILPMNLLMANPRVNLLHAFVHASGRGLKIARSKWEAGVRRIVGGGEMRGWNEDSAKYRGGGNLHDAIRVLATGRHDLPGSFLFQHFNFRSARSILKLPSDLSVPDGRDSVTMRNFNEEATAGPVLRAIGCKTKYGLKRGLEDIVWNLYDRVGNGELRTWELPPLLARIGFRSKLIDQDKAEEKILTGQPLGRAVMMLDASEQAFSSPLYNVLSGVVSRLNCERRSGWRNAVVRASSDWSRFWKDIRDAKCIVELDWSKFDRERPRADIQFCIDVLCSCFRPRGKRQRRLLSAYKYMLENALIHKVIMLDDGCAFEYEGMIPSGSLWTGILGTAMNILYITAACESCGVKRETFVPFCAGDDNLTVFDSAVDEGMLLNIRVFLNNMFRAGIEEKDFLIHYPPYHVTKVQAVFPDDFDLSLGTSKYLDKCVWVPFEGPLLVDTSRGYSHRWNYVFKGKPKFLANYFLEDGRSIRPAHDNMEKLLFPENIQEHIEDYEAAILSMVVDNPWNSHNVNHLMQRYVIVQQIKRQSIPPLNAAEVLFCSKFREIADNMYLFPTVGYWRRQLPGVRMESIPELRPIVEEFSQFVSGVTSLYGRASSGGIDAWQFLDILRGDRDLGSGQYGNDIEKWCAFLNRNALSRSLRPARRFRQGTAPVEPDAKGRESLSRLALLYEVPSSDRKDSRRLNFISRISVMLKQFVS</sequence>
<dbReference type="SUPFAM" id="SSF56672">
    <property type="entry name" value="DNA/RNA polymerases"/>
    <property type="match status" value="1"/>
</dbReference>
<dbReference type="KEGG" id="vg:37628286"/>
<dbReference type="GO" id="GO:0039694">
    <property type="term" value="P:viral RNA genome replication"/>
    <property type="evidence" value="ECO:0007669"/>
    <property type="project" value="InterPro"/>
</dbReference>
<dbReference type="GO" id="GO:0003968">
    <property type="term" value="F:RNA-directed RNA polymerase activity"/>
    <property type="evidence" value="ECO:0007669"/>
    <property type="project" value="UniProtKB-KW"/>
</dbReference>
<dbReference type="InterPro" id="IPR001205">
    <property type="entry name" value="RNA-dir_pol_C"/>
</dbReference>
<keyword evidence="1" id="KW-0696">RNA-directed RNA polymerase</keyword>
<feature type="domain" description="RdRp catalytic" evidence="6">
    <location>
        <begin position="612"/>
        <end position="737"/>
    </location>
</feature>
<keyword evidence="8" id="KW-1185">Reference proteome</keyword>
<reference evidence="7 8" key="1">
    <citation type="journal article" date="2018" name="Plant Pathol. J.">
        <title>Identification of Two Novel Amalgaviruses in the Common Eelgrass (Zostera marina) and in Silico Analysis of the Amalgavirus +1 Programmed Ribosomal Frameshifting Sites.</title>
        <authorList>
            <person name="Park D."/>
            <person name="Goh C.J."/>
            <person name="Kim H."/>
            <person name="Hahn Y."/>
        </authorList>
    </citation>
    <scope>NUCLEOTIDE SEQUENCE [LARGE SCALE GENOMIC DNA]</scope>
    <source>
        <strain evidence="7">SRP035489-2</strain>
    </source>
</reference>
<evidence type="ECO:0000256" key="2">
    <source>
        <dbReference type="ARBA" id="ARBA00022679"/>
    </source>
</evidence>
<accession>A0A1W6R5F1</accession>
<name>A0A1W6R5F1_9VIRU</name>
<dbReference type="OrthoDB" id="2889at10239"/>
<feature type="coiled-coil region" evidence="5">
    <location>
        <begin position="164"/>
        <end position="191"/>
    </location>
</feature>
<protein>
    <submittedName>
        <fullName evidence="7">Fusion protein</fullName>
    </submittedName>
</protein>
<dbReference type="InterPro" id="IPR007094">
    <property type="entry name" value="RNA-dir_pol_PSvirus"/>
</dbReference>